<feature type="binding site" evidence="9">
    <location>
        <position position="38"/>
    </location>
    <ligand>
        <name>NADPH</name>
        <dbReference type="ChEBI" id="CHEBI:57783"/>
    </ligand>
</feature>
<feature type="domain" description="1-deoxy-D-xylulose 5-phosphate reductoisomerase N-terminal" evidence="10">
    <location>
        <begin position="4"/>
        <end position="130"/>
    </location>
</feature>
<evidence type="ECO:0000256" key="5">
    <source>
        <dbReference type="ARBA" id="ARBA00023002"/>
    </source>
</evidence>
<feature type="binding site" evidence="9">
    <location>
        <position position="12"/>
    </location>
    <ligand>
        <name>NADPH</name>
        <dbReference type="ChEBI" id="CHEBI:57783"/>
    </ligand>
</feature>
<evidence type="ECO:0000313" key="14">
    <source>
        <dbReference type="Proteomes" id="UP000003303"/>
    </source>
</evidence>
<keyword evidence="13" id="KW-0413">Isomerase</keyword>
<evidence type="ECO:0000256" key="8">
    <source>
        <dbReference type="ARBA" id="ARBA00048543"/>
    </source>
</evidence>
<comment type="caution">
    <text evidence="9">Lacks conserved residue(s) required for the propagation of feature annotation.</text>
</comment>
<dbReference type="InterPro" id="IPR003821">
    <property type="entry name" value="DXP_reductoisomerase"/>
</dbReference>
<dbReference type="EMBL" id="ACLR01000226">
    <property type="protein sequence ID" value="EEK15974.1"/>
    <property type="molecule type" value="Genomic_DNA"/>
</dbReference>
<evidence type="ECO:0000259" key="11">
    <source>
        <dbReference type="Pfam" id="PF08436"/>
    </source>
</evidence>
<dbReference type="Pfam" id="PF02670">
    <property type="entry name" value="DXP_reductoisom"/>
    <property type="match status" value="1"/>
</dbReference>
<feature type="binding site" evidence="9">
    <location>
        <position position="214"/>
    </location>
    <ligand>
        <name>1-deoxy-D-xylulose 5-phosphate</name>
        <dbReference type="ChEBI" id="CHEBI:57792"/>
    </ligand>
</feature>
<keyword evidence="4 9" id="KW-0521">NADP</keyword>
<feature type="binding site" evidence="9">
    <location>
        <position position="149"/>
    </location>
    <ligand>
        <name>1-deoxy-D-xylulose 5-phosphate</name>
        <dbReference type="ChEBI" id="CHEBI:57792"/>
    </ligand>
</feature>
<feature type="binding site" evidence="9">
    <location>
        <position position="150"/>
    </location>
    <ligand>
        <name>Mn(2+)</name>
        <dbReference type="ChEBI" id="CHEBI:29035"/>
    </ligand>
</feature>
<evidence type="ECO:0000259" key="12">
    <source>
        <dbReference type="Pfam" id="PF13288"/>
    </source>
</evidence>
<dbReference type="GO" id="GO:0051484">
    <property type="term" value="P:isopentenyl diphosphate biosynthetic process, methylerythritol 4-phosphate pathway involved in terpenoid biosynthetic process"/>
    <property type="evidence" value="ECO:0007669"/>
    <property type="project" value="TreeGrafter"/>
</dbReference>
<feature type="binding site" evidence="9">
    <location>
        <position position="11"/>
    </location>
    <ligand>
        <name>NADPH</name>
        <dbReference type="ChEBI" id="CHEBI:57783"/>
    </ligand>
</feature>
<dbReference type="SUPFAM" id="SSF69055">
    <property type="entry name" value="1-deoxy-D-xylulose-5-phosphate reductoisomerase, C-terminal domain"/>
    <property type="match status" value="1"/>
</dbReference>
<dbReference type="GO" id="GO:0070402">
    <property type="term" value="F:NADPH binding"/>
    <property type="evidence" value="ECO:0007669"/>
    <property type="project" value="InterPro"/>
</dbReference>
<feature type="binding site" evidence="9">
    <location>
        <position position="124"/>
    </location>
    <ligand>
        <name>NADPH</name>
        <dbReference type="ChEBI" id="CHEBI:57783"/>
    </ligand>
</feature>
<sequence>MRRIALFGSTGSIGTQALEVISFHPELLTVYALTTHRNVPLLVEQAEKYHPAVVVVADEKAATEQAPLLKRLTCTVLVGAEGLCELAQHSDYDVMLSALVGFAGLRPTLLAIESGHEIALANKETLVVAGQLIMSSAQEHGVRILPVDSEHSAIYQCLIGEETPLERIWLTASGGPFWQMPLDELSQVTVADALHHPRWSMGAKVTIDSATMMNKGFEMMEACHLFAVSADQISILIHPESVVHSMVQFADGSVKAQLAVPDMRLPISLALHGGVREPLPIARQPFVGTTLHFEEPDAAHFPCLGLAFEAFRQGGNIPCLLNAANEVAVRAFLDERIGFTEIARLIEPIMTAIPYDAAPTLDALLHYHDVATALASEQLSR</sequence>
<feature type="binding site" evidence="9">
    <location>
        <position position="10"/>
    </location>
    <ligand>
        <name>NADPH</name>
        <dbReference type="ChEBI" id="CHEBI:57783"/>
    </ligand>
</feature>
<dbReference type="GO" id="GO:0030604">
    <property type="term" value="F:1-deoxy-D-xylulose-5-phosphate reductoisomerase activity"/>
    <property type="evidence" value="ECO:0007669"/>
    <property type="project" value="UniProtKB-UniRule"/>
</dbReference>
<dbReference type="NCBIfam" id="TIGR00243">
    <property type="entry name" value="Dxr"/>
    <property type="match status" value="1"/>
</dbReference>
<keyword evidence="9" id="KW-0460">Magnesium</keyword>
<comment type="cofactor">
    <cofactor evidence="9">
        <name>Mg(2+)</name>
        <dbReference type="ChEBI" id="CHEBI:18420"/>
    </cofactor>
    <cofactor evidence="9">
        <name>Mn(2+)</name>
        <dbReference type="ChEBI" id="CHEBI:29035"/>
    </cofactor>
</comment>
<evidence type="ECO:0000256" key="1">
    <source>
        <dbReference type="ARBA" id="ARBA00005094"/>
    </source>
</evidence>
<feature type="binding site" evidence="9">
    <location>
        <position position="148"/>
    </location>
    <ligand>
        <name>Mn(2+)</name>
        <dbReference type="ChEBI" id="CHEBI:29035"/>
    </ligand>
</feature>
<dbReference type="FunFam" id="3.40.50.720:FF:000045">
    <property type="entry name" value="1-deoxy-D-xylulose 5-phosphate reductoisomerase"/>
    <property type="match status" value="1"/>
</dbReference>
<dbReference type="AlphaFoldDB" id="C2MEA3"/>
<dbReference type="UniPathway" id="UPA00056">
    <property type="reaction ID" value="UER00092"/>
</dbReference>
<dbReference type="PANTHER" id="PTHR30525:SF0">
    <property type="entry name" value="1-DEOXY-D-XYLULOSE 5-PHOSPHATE REDUCTOISOMERASE, CHLOROPLASTIC"/>
    <property type="match status" value="1"/>
</dbReference>
<dbReference type="Gene3D" id="3.40.50.720">
    <property type="entry name" value="NAD(P)-binding Rossmann-like Domain"/>
    <property type="match status" value="1"/>
</dbReference>
<comment type="function">
    <text evidence="9">Catalyzes the NADPH-dependent rearrangement and reduction of 1-deoxy-D-xylulose-5-phosphate (DXP) to 2-C-methyl-D-erythritol 4-phosphate (MEP).</text>
</comment>
<dbReference type="PANTHER" id="PTHR30525">
    <property type="entry name" value="1-DEOXY-D-XYLULOSE 5-PHOSPHATE REDUCTOISOMERASE"/>
    <property type="match status" value="1"/>
</dbReference>
<name>C2MEA3_9PORP</name>
<evidence type="ECO:0000256" key="4">
    <source>
        <dbReference type="ARBA" id="ARBA00022857"/>
    </source>
</evidence>
<feature type="binding site" evidence="9">
    <location>
        <position position="173"/>
    </location>
    <ligand>
        <name>1-deoxy-D-xylulose 5-phosphate</name>
        <dbReference type="ChEBI" id="CHEBI:57792"/>
    </ligand>
</feature>
<dbReference type="InterPro" id="IPR013512">
    <property type="entry name" value="DXP_reductoisomerase_N"/>
</dbReference>
<feature type="binding site" evidence="9">
    <location>
        <position position="209"/>
    </location>
    <ligand>
        <name>1-deoxy-D-xylulose 5-phosphate</name>
        <dbReference type="ChEBI" id="CHEBI:57792"/>
    </ligand>
</feature>
<keyword evidence="3 9" id="KW-0479">Metal-binding</keyword>
<reference evidence="13 14" key="1">
    <citation type="submission" date="2009-04" db="EMBL/GenBank/DDBJ databases">
        <authorList>
            <person name="Sebastian Y."/>
            <person name="Madupu R."/>
            <person name="Durkin A.S."/>
            <person name="Torralba M."/>
            <person name="Methe B."/>
            <person name="Sutton G.G."/>
            <person name="Strausberg R.L."/>
            <person name="Nelson K.E."/>
        </authorList>
    </citation>
    <scope>NUCLEOTIDE SEQUENCE [LARGE SCALE GENOMIC DNA]</scope>
    <source>
        <strain evidence="13 14">60-3</strain>
    </source>
</reference>
<dbReference type="Pfam" id="PF08436">
    <property type="entry name" value="DXP_redisom_C"/>
    <property type="match status" value="1"/>
</dbReference>
<keyword evidence="14" id="KW-1185">Reference proteome</keyword>
<evidence type="ECO:0000256" key="6">
    <source>
        <dbReference type="ARBA" id="ARBA00023211"/>
    </source>
</evidence>
<dbReference type="InterPro" id="IPR026877">
    <property type="entry name" value="DXPR_C"/>
</dbReference>
<evidence type="ECO:0000256" key="7">
    <source>
        <dbReference type="ARBA" id="ARBA00023229"/>
    </source>
</evidence>
<dbReference type="InterPro" id="IPR013644">
    <property type="entry name" value="DXP_reductoisomerase_C"/>
</dbReference>
<feature type="binding site" evidence="9">
    <location>
        <position position="218"/>
    </location>
    <ligand>
        <name>1-deoxy-D-xylulose 5-phosphate</name>
        <dbReference type="ChEBI" id="CHEBI:57792"/>
    </ligand>
</feature>
<feature type="binding site" evidence="9">
    <location>
        <position position="202"/>
    </location>
    <ligand>
        <name>NADPH</name>
        <dbReference type="ChEBI" id="CHEBI:57783"/>
    </ligand>
</feature>
<comment type="pathway">
    <text evidence="1 9">Isoprenoid biosynthesis; isopentenyl diphosphate biosynthesis via DXP pathway; isopentenyl diphosphate from 1-deoxy-D-xylulose 5-phosphate: step 1/6.</text>
</comment>
<evidence type="ECO:0000256" key="9">
    <source>
        <dbReference type="HAMAP-Rule" id="MF_00183"/>
    </source>
</evidence>
<comment type="similarity">
    <text evidence="2 9">Belongs to the DXR family.</text>
</comment>
<feature type="binding site" evidence="9">
    <location>
        <position position="196"/>
    </location>
    <ligand>
        <name>1-deoxy-D-xylulose 5-phosphate</name>
        <dbReference type="ChEBI" id="CHEBI:57792"/>
    </ligand>
</feature>
<evidence type="ECO:0000256" key="2">
    <source>
        <dbReference type="ARBA" id="ARBA00006825"/>
    </source>
</evidence>
<dbReference type="Gene3D" id="1.10.1740.10">
    <property type="match status" value="1"/>
</dbReference>
<feature type="domain" description="1-deoxy-D-xylulose 5-phosphate reductoisomerase C-terminal" evidence="11">
    <location>
        <begin position="144"/>
        <end position="226"/>
    </location>
</feature>
<dbReference type="RefSeq" id="WP_007366160.1">
    <property type="nucleotide sequence ID" value="NZ_ACLR01000226.1"/>
</dbReference>
<comment type="catalytic activity">
    <reaction evidence="8">
        <text>2-C-methyl-D-erythritol 4-phosphate + NADP(+) = 1-deoxy-D-xylulose 5-phosphate + NADPH + H(+)</text>
        <dbReference type="Rhea" id="RHEA:13717"/>
        <dbReference type="ChEBI" id="CHEBI:15378"/>
        <dbReference type="ChEBI" id="CHEBI:57783"/>
        <dbReference type="ChEBI" id="CHEBI:57792"/>
        <dbReference type="ChEBI" id="CHEBI:58262"/>
        <dbReference type="ChEBI" id="CHEBI:58349"/>
        <dbReference type="EC" id="1.1.1.267"/>
    </reaction>
    <physiologicalReaction direction="right-to-left" evidence="8">
        <dbReference type="Rhea" id="RHEA:13719"/>
    </physiologicalReaction>
</comment>
<gene>
    <name evidence="9 13" type="primary">dxr</name>
    <name evidence="13" type="ORF">PORUE0001_0261</name>
</gene>
<protein>
    <recommendedName>
        <fullName evidence="9">1-deoxy-D-xylulose 5-phosphate reductoisomerase</fullName>
        <shortName evidence="9">DXP reductoisomerase</shortName>
        <ecNumber evidence="9">1.1.1.267</ecNumber>
    </recommendedName>
    <alternativeName>
        <fullName evidence="9">1-deoxyxylulose-5-phosphate reductoisomerase</fullName>
    </alternativeName>
    <alternativeName>
        <fullName evidence="9">2-C-methyl-D-erythritol 4-phosphate synthase</fullName>
    </alternativeName>
</protein>
<proteinExistence type="inferred from homology"/>
<dbReference type="GO" id="GO:0030145">
    <property type="term" value="F:manganese ion binding"/>
    <property type="evidence" value="ECO:0007669"/>
    <property type="project" value="TreeGrafter"/>
</dbReference>
<feature type="binding site" evidence="9">
    <location>
        <position position="218"/>
    </location>
    <ligand>
        <name>Mn(2+)</name>
        <dbReference type="ChEBI" id="CHEBI:29035"/>
    </ligand>
</feature>
<dbReference type="EC" id="1.1.1.267" evidence="9"/>
<evidence type="ECO:0000259" key="10">
    <source>
        <dbReference type="Pfam" id="PF02670"/>
    </source>
</evidence>
<dbReference type="OrthoDB" id="9806546at2"/>
<feature type="binding site" evidence="9">
    <location>
        <position position="150"/>
    </location>
    <ligand>
        <name>1-deoxy-D-xylulose 5-phosphate</name>
        <dbReference type="ChEBI" id="CHEBI:57792"/>
    </ligand>
</feature>
<feature type="binding site" evidence="9">
    <location>
        <position position="37"/>
    </location>
    <ligand>
        <name>NADPH</name>
        <dbReference type="ChEBI" id="CHEBI:57783"/>
    </ligand>
</feature>
<keyword evidence="5 9" id="KW-0560">Oxidoreductase</keyword>
<dbReference type="HAMAP" id="MF_00183">
    <property type="entry name" value="DXP_reductoisom"/>
    <property type="match status" value="1"/>
</dbReference>
<dbReference type="eggNOG" id="COG0743">
    <property type="taxonomic scope" value="Bacteria"/>
</dbReference>
<evidence type="ECO:0000313" key="13">
    <source>
        <dbReference type="EMBL" id="EEK15974.1"/>
    </source>
</evidence>
<feature type="binding site" evidence="9">
    <location>
        <position position="123"/>
    </location>
    <ligand>
        <name>1-deoxy-D-xylulose 5-phosphate</name>
        <dbReference type="ChEBI" id="CHEBI:57792"/>
    </ligand>
</feature>
<dbReference type="SUPFAM" id="SSF51735">
    <property type="entry name" value="NAD(P)-binding Rossmann-fold domains"/>
    <property type="match status" value="1"/>
</dbReference>
<dbReference type="GO" id="GO:0016853">
    <property type="term" value="F:isomerase activity"/>
    <property type="evidence" value="ECO:0007669"/>
    <property type="project" value="UniProtKB-KW"/>
</dbReference>
<dbReference type="PIRSF" id="PIRSF006205">
    <property type="entry name" value="Dxp_reductismrs"/>
    <property type="match status" value="1"/>
</dbReference>
<feature type="binding site" evidence="9">
    <location>
        <position position="215"/>
    </location>
    <ligand>
        <name>1-deoxy-D-xylulose 5-phosphate</name>
        <dbReference type="ChEBI" id="CHEBI:57792"/>
    </ligand>
</feature>
<organism evidence="13 14">
    <name type="scientific">Porphyromonas uenonis 60-3</name>
    <dbReference type="NCBI Taxonomy" id="596327"/>
    <lineage>
        <taxon>Bacteria</taxon>
        <taxon>Pseudomonadati</taxon>
        <taxon>Bacteroidota</taxon>
        <taxon>Bacteroidia</taxon>
        <taxon>Bacteroidales</taxon>
        <taxon>Porphyromonadaceae</taxon>
        <taxon>Porphyromonas</taxon>
    </lineage>
</organism>
<dbReference type="InterPro" id="IPR036169">
    <property type="entry name" value="DXPR_C_sf"/>
</dbReference>
<dbReference type="Proteomes" id="UP000003303">
    <property type="component" value="Unassembled WGS sequence"/>
</dbReference>
<dbReference type="SUPFAM" id="SSF55347">
    <property type="entry name" value="Glyceraldehyde-3-phosphate dehydrogenase-like, C-terminal domain"/>
    <property type="match status" value="1"/>
</dbReference>
<keyword evidence="6 9" id="KW-0464">Manganese</keyword>
<comment type="caution">
    <text evidence="13">The sequence shown here is derived from an EMBL/GenBank/DDBJ whole genome shotgun (WGS) entry which is preliminary data.</text>
</comment>
<dbReference type="InterPro" id="IPR036291">
    <property type="entry name" value="NAD(P)-bd_dom_sf"/>
</dbReference>
<dbReference type="STRING" id="596327.PORUE0001_0261"/>
<accession>C2MEA3</accession>
<feature type="binding site" evidence="9">
    <location>
        <position position="122"/>
    </location>
    <ligand>
        <name>NADPH</name>
        <dbReference type="ChEBI" id="CHEBI:57783"/>
    </ligand>
</feature>
<keyword evidence="7 9" id="KW-0414">Isoprene biosynthesis</keyword>
<dbReference type="Pfam" id="PF13288">
    <property type="entry name" value="DXPR_C"/>
    <property type="match status" value="1"/>
</dbReference>
<feature type="domain" description="DXP reductoisomerase C-terminal" evidence="12">
    <location>
        <begin position="258"/>
        <end position="371"/>
    </location>
</feature>
<evidence type="ECO:0000256" key="3">
    <source>
        <dbReference type="ARBA" id="ARBA00022723"/>
    </source>
</evidence>
<feature type="binding site" evidence="9">
    <location>
        <position position="13"/>
    </location>
    <ligand>
        <name>NADPH</name>
        <dbReference type="ChEBI" id="CHEBI:57783"/>
    </ligand>
</feature>